<dbReference type="GO" id="GO:0005886">
    <property type="term" value="C:plasma membrane"/>
    <property type="evidence" value="ECO:0007669"/>
    <property type="project" value="UniProtKB-SubCell"/>
</dbReference>
<protein>
    <submittedName>
        <fullName evidence="9">Fused nickel transport protein NikMN</fullName>
    </submittedName>
</protein>
<feature type="transmembrane region" description="Helical" evidence="7">
    <location>
        <begin position="137"/>
        <end position="158"/>
    </location>
</feature>
<dbReference type="Pfam" id="PF13190">
    <property type="entry name" value="PDGLE"/>
    <property type="match status" value="1"/>
</dbReference>
<evidence type="ECO:0000256" key="2">
    <source>
        <dbReference type="ARBA" id="ARBA00022448"/>
    </source>
</evidence>
<feature type="transmembrane region" description="Helical" evidence="7">
    <location>
        <begin position="203"/>
        <end position="226"/>
    </location>
</feature>
<reference evidence="9" key="1">
    <citation type="submission" date="2016-10" db="EMBL/GenBank/DDBJ databases">
        <title>Sequence of Gallionella enrichment culture.</title>
        <authorList>
            <person name="Poehlein A."/>
            <person name="Muehling M."/>
            <person name="Daniel R."/>
        </authorList>
    </citation>
    <scope>NUCLEOTIDE SEQUENCE</scope>
</reference>
<feature type="transmembrane region" description="Helical" evidence="7">
    <location>
        <begin position="63"/>
        <end position="88"/>
    </location>
</feature>
<dbReference type="EMBL" id="MLJW01000014">
    <property type="protein sequence ID" value="OIR13611.1"/>
    <property type="molecule type" value="Genomic_DNA"/>
</dbReference>
<proteinExistence type="predicted"/>
<name>A0A1J5T094_9ZZZZ</name>
<sequence>MKTSLLAGAIALPCVAVALRDVARTTGRRSAPTLGVTAAFVFAAQMVNFPVAGGTSGHLLGGVLCAVLLGPSSAIVVMACVLAVQTLLFADGGLAAYGANLLNMGIVDTMVGWAVYRMALRLLPADRMKATVTAAAFGAWCGTVAAATACAGELALAGTAPWNLAFPAMAGVHMLIGLGEAAITGIALGAIGRLRPELLERRASGASFGYVAIAGAALAVFVAPFASFLPDGLESVAHRLGFAARAGNPVEWSLFPEYHLAGLSPGAAVFVAGAAGALVAFGLSWLLARLVTRRAAAADEHHETAKS</sequence>
<dbReference type="AlphaFoldDB" id="A0A1J5T094"/>
<dbReference type="InterPro" id="IPR002751">
    <property type="entry name" value="CbiM/NikMN"/>
</dbReference>
<comment type="caution">
    <text evidence="9">The sequence shown here is derived from an EMBL/GenBank/DDBJ whole genome shotgun (WGS) entry which is preliminary data.</text>
</comment>
<keyword evidence="2" id="KW-0813">Transport</keyword>
<comment type="subcellular location">
    <subcellularLocation>
        <location evidence="1">Cell membrane</location>
        <topology evidence="1">Multi-pass membrane protein</topology>
    </subcellularLocation>
</comment>
<keyword evidence="3" id="KW-1003">Cell membrane</keyword>
<feature type="transmembrane region" description="Helical" evidence="7">
    <location>
        <begin position="267"/>
        <end position="288"/>
    </location>
</feature>
<evidence type="ECO:0000256" key="7">
    <source>
        <dbReference type="SAM" id="Phobius"/>
    </source>
</evidence>
<dbReference type="PANTHER" id="PTHR34229">
    <property type="entry name" value="METAL TRANSPORT PROTEIN HI_1621-RELATED"/>
    <property type="match status" value="1"/>
</dbReference>
<dbReference type="Pfam" id="PF01891">
    <property type="entry name" value="CbiM"/>
    <property type="match status" value="1"/>
</dbReference>
<dbReference type="PANTHER" id="PTHR34229:SF1">
    <property type="entry name" value="METAL TRANSPORT PROTEIN HI_1621-RELATED"/>
    <property type="match status" value="1"/>
</dbReference>
<evidence type="ECO:0000259" key="8">
    <source>
        <dbReference type="Pfam" id="PF13190"/>
    </source>
</evidence>
<feature type="transmembrane region" description="Helical" evidence="7">
    <location>
        <begin position="94"/>
        <end position="116"/>
    </location>
</feature>
<evidence type="ECO:0000256" key="3">
    <source>
        <dbReference type="ARBA" id="ARBA00022475"/>
    </source>
</evidence>
<dbReference type="InterPro" id="IPR025937">
    <property type="entry name" value="PDGLE_dom"/>
</dbReference>
<evidence type="ECO:0000256" key="1">
    <source>
        <dbReference type="ARBA" id="ARBA00004651"/>
    </source>
</evidence>
<organism evidence="9">
    <name type="scientific">mine drainage metagenome</name>
    <dbReference type="NCBI Taxonomy" id="410659"/>
    <lineage>
        <taxon>unclassified sequences</taxon>
        <taxon>metagenomes</taxon>
        <taxon>ecological metagenomes</taxon>
    </lineage>
</organism>
<keyword evidence="4 7" id="KW-0812">Transmembrane</keyword>
<dbReference type="Gene3D" id="1.10.1760.20">
    <property type="match status" value="1"/>
</dbReference>
<keyword evidence="6 7" id="KW-0472">Membrane</keyword>
<evidence type="ECO:0000313" key="9">
    <source>
        <dbReference type="EMBL" id="OIR13611.1"/>
    </source>
</evidence>
<accession>A0A1J5T094</accession>
<keyword evidence="5 7" id="KW-1133">Transmembrane helix</keyword>
<evidence type="ECO:0000256" key="6">
    <source>
        <dbReference type="ARBA" id="ARBA00023136"/>
    </source>
</evidence>
<evidence type="ECO:0000256" key="4">
    <source>
        <dbReference type="ARBA" id="ARBA00022692"/>
    </source>
</evidence>
<dbReference type="GO" id="GO:0000041">
    <property type="term" value="P:transition metal ion transport"/>
    <property type="evidence" value="ECO:0007669"/>
    <property type="project" value="InterPro"/>
</dbReference>
<feature type="transmembrane region" description="Helical" evidence="7">
    <location>
        <begin position="164"/>
        <end position="191"/>
    </location>
</feature>
<evidence type="ECO:0000256" key="5">
    <source>
        <dbReference type="ARBA" id="ARBA00022989"/>
    </source>
</evidence>
<feature type="transmembrane region" description="Helical" evidence="7">
    <location>
        <begin position="30"/>
        <end position="51"/>
    </location>
</feature>
<gene>
    <name evidence="9" type="primary">nikMN_1</name>
    <name evidence="9" type="ORF">GALL_54300</name>
</gene>
<feature type="domain" description="PDGLE" evidence="8">
    <location>
        <begin position="210"/>
        <end position="293"/>
    </location>
</feature>